<keyword evidence="3" id="KW-0560">Oxidoreductase</keyword>
<dbReference type="InterPro" id="IPR036661">
    <property type="entry name" value="Luciferase-like_sf"/>
</dbReference>
<feature type="binding site" evidence="6">
    <location>
        <position position="95"/>
    </location>
    <ligand>
        <name>FMN</name>
        <dbReference type="ChEBI" id="CHEBI:58210"/>
    </ligand>
</feature>
<evidence type="ECO:0000256" key="4">
    <source>
        <dbReference type="ARBA" id="ARBA00023033"/>
    </source>
</evidence>
<keyword evidence="9" id="KW-1185">Reference proteome</keyword>
<gene>
    <name evidence="8" type="ORF">CNY62_04940</name>
</gene>
<dbReference type="PANTHER" id="PTHR30011:SF16">
    <property type="entry name" value="C2H2 FINGER DOMAIN TRANSCRIPTION FACTOR (EUROFUNG)-RELATED"/>
    <property type="match status" value="1"/>
</dbReference>
<accession>A0A1D2KG42</accession>
<dbReference type="GO" id="GO:0016705">
    <property type="term" value="F:oxidoreductase activity, acting on paired donors, with incorporation or reduction of molecular oxygen"/>
    <property type="evidence" value="ECO:0007669"/>
    <property type="project" value="InterPro"/>
</dbReference>
<dbReference type="Proteomes" id="UP000243591">
    <property type="component" value="Chromosome"/>
</dbReference>
<dbReference type="Pfam" id="PF00296">
    <property type="entry name" value="Bac_luciferase"/>
    <property type="match status" value="1"/>
</dbReference>
<keyword evidence="4" id="KW-0503">Monooxygenase</keyword>
<feature type="binding site" evidence="6">
    <location>
        <position position="220"/>
    </location>
    <ligand>
        <name>FMN</name>
        <dbReference type="ChEBI" id="CHEBI:58210"/>
    </ligand>
</feature>
<feature type="domain" description="Luciferase-like" evidence="7">
    <location>
        <begin position="51"/>
        <end position="380"/>
    </location>
</feature>
<comment type="similarity">
    <text evidence="5">Belongs to the NtaA/SnaA/DszA monooxygenase family.</text>
</comment>
<dbReference type="RefSeq" id="WP_069126200.1">
    <property type="nucleotide sequence ID" value="NZ_CP023483.1"/>
</dbReference>
<evidence type="ECO:0000313" key="8">
    <source>
        <dbReference type="EMBL" id="ATF25791.1"/>
    </source>
</evidence>
<evidence type="ECO:0000259" key="7">
    <source>
        <dbReference type="Pfam" id="PF00296"/>
    </source>
</evidence>
<dbReference type="InterPro" id="IPR051260">
    <property type="entry name" value="Diverse_substr_monoxygenases"/>
</dbReference>
<dbReference type="KEGG" id="bths:CNY62_04940"/>
<protein>
    <submittedName>
        <fullName evidence="8">LLM class flavin-dependent oxidoreductase</fullName>
    </submittedName>
</protein>
<feature type="binding site" evidence="6">
    <location>
        <position position="58"/>
    </location>
    <ligand>
        <name>FMN</name>
        <dbReference type="ChEBI" id="CHEBI:58210"/>
    </ligand>
</feature>
<dbReference type="PIRSF" id="PIRSF000337">
    <property type="entry name" value="NTA_MOA"/>
    <property type="match status" value="1"/>
</dbReference>
<feature type="binding site" evidence="6">
    <location>
        <position position="149"/>
    </location>
    <ligand>
        <name>FMN</name>
        <dbReference type="ChEBI" id="CHEBI:58210"/>
    </ligand>
</feature>
<reference evidence="8 9" key="1">
    <citation type="submission" date="2017-09" db="EMBL/GenBank/DDBJ databases">
        <title>Complete Genome Sequences of Two Strains of the Meat Spoilage Bacterium Brochothrix thermosphacta Isolated from Ground Chicken.</title>
        <authorList>
            <person name="Paoli G.C."/>
            <person name="Wijey C."/>
            <person name="Chen C.-Y."/>
            <person name="Nguyen L."/>
            <person name="Yan X."/>
            <person name="Irwin P.L."/>
        </authorList>
    </citation>
    <scope>NUCLEOTIDE SEQUENCE [LARGE SCALE GENOMIC DNA]</scope>
    <source>
        <strain evidence="8 9">BI</strain>
    </source>
</reference>
<evidence type="ECO:0000256" key="5">
    <source>
        <dbReference type="ARBA" id="ARBA00033748"/>
    </source>
</evidence>
<keyword evidence="1 6" id="KW-0285">Flavoprotein</keyword>
<dbReference type="PANTHER" id="PTHR30011">
    <property type="entry name" value="ALKANESULFONATE MONOOXYGENASE-RELATED"/>
    <property type="match status" value="1"/>
</dbReference>
<dbReference type="GO" id="GO:0004497">
    <property type="term" value="F:monooxygenase activity"/>
    <property type="evidence" value="ECO:0007669"/>
    <property type="project" value="UniProtKB-KW"/>
</dbReference>
<dbReference type="NCBIfam" id="TIGR03860">
    <property type="entry name" value="FMN_nitrolo"/>
    <property type="match status" value="1"/>
</dbReference>
<dbReference type="AlphaFoldDB" id="A0A1D2KG42"/>
<dbReference type="CDD" id="cd01095">
    <property type="entry name" value="Nitrilotriacetate_monoxgenase"/>
    <property type="match status" value="1"/>
</dbReference>
<dbReference type="EMBL" id="CP023483">
    <property type="protein sequence ID" value="ATF25791.1"/>
    <property type="molecule type" value="Genomic_DNA"/>
</dbReference>
<evidence type="ECO:0000256" key="1">
    <source>
        <dbReference type="ARBA" id="ARBA00022630"/>
    </source>
</evidence>
<name>A0A1D2KG42_BROTH</name>
<evidence type="ECO:0000256" key="2">
    <source>
        <dbReference type="ARBA" id="ARBA00022643"/>
    </source>
</evidence>
<evidence type="ECO:0000256" key="6">
    <source>
        <dbReference type="PIRSR" id="PIRSR000337-1"/>
    </source>
</evidence>
<dbReference type="InterPro" id="IPR016215">
    <property type="entry name" value="NTA_MOA"/>
</dbReference>
<keyword evidence="2 6" id="KW-0288">FMN</keyword>
<organism evidence="8 9">
    <name type="scientific">Brochothrix thermosphacta</name>
    <name type="common">Microbacterium thermosphactum</name>
    <dbReference type="NCBI Taxonomy" id="2756"/>
    <lineage>
        <taxon>Bacteria</taxon>
        <taxon>Bacillati</taxon>
        <taxon>Bacillota</taxon>
        <taxon>Bacilli</taxon>
        <taxon>Bacillales</taxon>
        <taxon>Listeriaceae</taxon>
        <taxon>Brochothrix</taxon>
    </lineage>
</organism>
<feature type="binding site" evidence="6">
    <location>
        <position position="145"/>
    </location>
    <ligand>
        <name>FMN</name>
        <dbReference type="ChEBI" id="CHEBI:58210"/>
    </ligand>
</feature>
<evidence type="ECO:0000313" key="9">
    <source>
        <dbReference type="Proteomes" id="UP000243591"/>
    </source>
</evidence>
<dbReference type="OrthoDB" id="3265338at2"/>
<dbReference type="SUPFAM" id="SSF51679">
    <property type="entry name" value="Bacterial luciferase-like"/>
    <property type="match status" value="1"/>
</dbReference>
<dbReference type="Gene3D" id="3.20.20.30">
    <property type="entry name" value="Luciferase-like domain"/>
    <property type="match status" value="1"/>
</dbReference>
<proteinExistence type="inferred from homology"/>
<dbReference type="InterPro" id="IPR011251">
    <property type="entry name" value="Luciferase-like_dom"/>
</dbReference>
<evidence type="ECO:0000256" key="3">
    <source>
        <dbReference type="ARBA" id="ARBA00023002"/>
    </source>
</evidence>
<sequence>MGRSDKLKFGAILHGVGGSTDGWRHPSVDPATSTNFDAYKHKALTSERGLFSFVFIADGLYISDKSIPHFLNRFEPITVLSALAAVTQHVGLIATISTSFSDPFTISRQLLSLDHLSNGRAGWNLVTSPQEGAAHNFSKAHLPSHAERYEIAQEHLDVVRGLWDSWEDDAFTYDKKTGQFFDPEKLHRLNHQGKYFQVNGPLNVQRSKQGYPLVFQAGASTAGKSFAASNADSIFTMSESLEKAKDFYRDVKEQATAAGRNASTLRIFPGISPIVAESKEAAEAKYQEFAALVPIENAVTYLGRYFDDYDLTQFDLDAPFPDLGDIGKNAFQSFSDNMKKRAKEEGLTLRQAAIEAATPRPQFIGTAKDVADKIEEWFEEEAADGFIISSDIPNSLDDFVDYVIPLLQERGIYDTAYDSDTLRGNLNIPLPDNRYTLKKQKTH</sequence>